<dbReference type="KEGG" id="vg:23463195"/>
<dbReference type="Proteomes" id="UP000202511">
    <property type="component" value="Segment"/>
</dbReference>
<feature type="transmembrane region" description="Helical" evidence="2">
    <location>
        <begin position="224"/>
        <end position="241"/>
    </location>
</feature>
<keyword evidence="2" id="KW-1133">Transmembrane helix</keyword>
<evidence type="ECO:0000256" key="1">
    <source>
        <dbReference type="SAM" id="MobiDB-lite"/>
    </source>
</evidence>
<dbReference type="GeneID" id="23463195"/>
<dbReference type="EMBL" id="KP136319">
    <property type="protein sequence ID" value="AJF98278.1"/>
    <property type="molecule type" value="Genomic_DNA"/>
</dbReference>
<reference evidence="3 4" key="1">
    <citation type="journal article" date="2015" name="Parasitol. Res.">
        <title>Viruses in close associations with free-living amoebae.</title>
        <authorList>
            <person name="Scheid P."/>
        </authorList>
    </citation>
    <scope>NUCLEOTIDE SEQUENCE [LARGE SCALE GENOMIC DNA]</scope>
    <source>
        <strain evidence="3">KlaHel</strain>
    </source>
</reference>
<name>A0A0B5IZF7_9VIRU</name>
<protein>
    <submittedName>
        <fullName evidence="3">Uncharacterized protein</fullName>
    </submittedName>
</protein>
<organism evidence="3 4">
    <name type="scientific">Pandoravirus inopinatum</name>
    <dbReference type="NCBI Taxonomy" id="1605721"/>
    <lineage>
        <taxon>Viruses</taxon>
        <taxon>Pandoravirus</taxon>
    </lineage>
</organism>
<evidence type="ECO:0000256" key="2">
    <source>
        <dbReference type="SAM" id="Phobius"/>
    </source>
</evidence>
<proteinExistence type="predicted"/>
<feature type="transmembrane region" description="Helical" evidence="2">
    <location>
        <begin position="247"/>
        <end position="269"/>
    </location>
</feature>
<dbReference type="RefSeq" id="YP_009120513.1">
    <property type="nucleotide sequence ID" value="NC_026440.1"/>
</dbReference>
<feature type="compositionally biased region" description="Basic and acidic residues" evidence="1">
    <location>
        <begin position="106"/>
        <end position="117"/>
    </location>
</feature>
<feature type="compositionally biased region" description="Acidic residues" evidence="1">
    <location>
        <begin position="89"/>
        <end position="105"/>
    </location>
</feature>
<evidence type="ECO:0000313" key="3">
    <source>
        <dbReference type="EMBL" id="AJF98278.1"/>
    </source>
</evidence>
<sequence>MRAPLLAPSRRRSPDRRRLWCRPERDVDDDDDDRCCCSLSSLGSGTTDSAGVRGPIRWRYFVPGSNAGAPKTTGDCNGNVEGDGRGERDDGDDDDEDNNDDDDTEERVGGGARRDAPGAESMSDLCVCHDADMDARRVLRRAGALCSSARLARDGTAEDSRRARSCVGFWPPRCRCWFPSPGSGRRWPRMPFRSGVRSVLFPPLVHGRAAPGVQNLGARVRPTSFLLLILVSVLLARLALWPRGVRASLLFFFLPLLFFFPFWSTWLALGGGRPPCALAVLPNSTFFSP</sequence>
<keyword evidence="2" id="KW-0812">Transmembrane</keyword>
<feature type="region of interest" description="Disordered" evidence="1">
    <location>
        <begin position="64"/>
        <end position="119"/>
    </location>
</feature>
<evidence type="ECO:0000313" key="4">
    <source>
        <dbReference type="Proteomes" id="UP000202511"/>
    </source>
</evidence>
<accession>A0A0B5IZF7</accession>
<keyword evidence="2" id="KW-0472">Membrane</keyword>